<dbReference type="RefSeq" id="WP_063272400.1">
    <property type="nucleotide sequence ID" value="NZ_LQMT02000025.1"/>
</dbReference>
<dbReference type="PANTHER" id="PTHR48050:SF13">
    <property type="entry name" value="STEROL 3-BETA-GLUCOSYLTRANSFERASE UGT80A2"/>
    <property type="match status" value="1"/>
</dbReference>
<evidence type="ECO:0000256" key="2">
    <source>
        <dbReference type="ARBA" id="ARBA00022676"/>
    </source>
</evidence>
<dbReference type="Proteomes" id="UP000076660">
    <property type="component" value="Unassembled WGS sequence"/>
</dbReference>
<comment type="caution">
    <text evidence="6">The sequence shown here is derived from an EMBL/GenBank/DDBJ whole genome shotgun (WGS) entry which is preliminary data.</text>
</comment>
<dbReference type="Gene3D" id="3.40.50.2000">
    <property type="entry name" value="Glycogen Phosphorylase B"/>
    <property type="match status" value="2"/>
</dbReference>
<organism evidence="6 7">
    <name type="scientific">Amycolatopsis keratiniphila subsp. keratiniphila</name>
    <dbReference type="NCBI Taxonomy" id="227715"/>
    <lineage>
        <taxon>Bacteria</taxon>
        <taxon>Bacillati</taxon>
        <taxon>Actinomycetota</taxon>
        <taxon>Actinomycetes</taxon>
        <taxon>Pseudonocardiales</taxon>
        <taxon>Pseudonocardiaceae</taxon>
        <taxon>Amycolatopsis</taxon>
        <taxon>Amycolatopsis japonica group</taxon>
    </lineage>
</organism>
<dbReference type="OrthoDB" id="5488434at2"/>
<keyword evidence="3 6" id="KW-0808">Transferase</keyword>
<evidence type="ECO:0000256" key="3">
    <source>
        <dbReference type="ARBA" id="ARBA00022679"/>
    </source>
</evidence>
<dbReference type="Pfam" id="PF21036">
    <property type="entry name" value="EryCIII-like_N"/>
    <property type="match status" value="1"/>
</dbReference>
<evidence type="ECO:0000259" key="5">
    <source>
        <dbReference type="Pfam" id="PF21036"/>
    </source>
</evidence>
<evidence type="ECO:0000259" key="4">
    <source>
        <dbReference type="Pfam" id="PF06722"/>
    </source>
</evidence>
<accession>A0A1W2LPT6</accession>
<feature type="domain" description="Erythromycin biosynthesis protein CIII-like N-terminal" evidence="5">
    <location>
        <begin position="23"/>
        <end position="142"/>
    </location>
</feature>
<protein>
    <submittedName>
        <fullName evidence="6">Glycosyl transferase</fullName>
    </submittedName>
</protein>
<evidence type="ECO:0000313" key="6">
    <source>
        <dbReference type="EMBL" id="ONF65656.1"/>
    </source>
</evidence>
<keyword evidence="2" id="KW-0328">Glycosyltransferase</keyword>
<dbReference type="CDD" id="cd03784">
    <property type="entry name" value="GT1_Gtf-like"/>
    <property type="match status" value="1"/>
</dbReference>
<dbReference type="InterPro" id="IPR002213">
    <property type="entry name" value="UDP_glucos_trans"/>
</dbReference>
<proteinExistence type="inferred from homology"/>
<gene>
    <name evidence="6" type="ORF">AVR91_0226585</name>
</gene>
<comment type="similarity">
    <text evidence="1">Belongs to the glycosyltransferase 28 family.</text>
</comment>
<dbReference type="GO" id="GO:0008194">
    <property type="term" value="F:UDP-glycosyltransferase activity"/>
    <property type="evidence" value="ECO:0007669"/>
    <property type="project" value="InterPro"/>
</dbReference>
<reference evidence="6 7" key="1">
    <citation type="submission" date="2016-12" db="EMBL/GenBank/DDBJ databases">
        <title>Amycolatopsis keratiniphila subsp. keratiniphila genome sequencing and assembly.</title>
        <authorList>
            <person name="Mayilraj S."/>
            <person name="Kaur N."/>
        </authorList>
    </citation>
    <scope>NUCLEOTIDE SEQUENCE [LARGE SCALE GENOMIC DNA]</scope>
    <source>
        <strain evidence="6 7">DSM 44409</strain>
    </source>
</reference>
<dbReference type="SUPFAM" id="SSF53756">
    <property type="entry name" value="UDP-Glycosyltransferase/glycogen phosphorylase"/>
    <property type="match status" value="1"/>
</dbReference>
<dbReference type="EMBL" id="LQMT02000025">
    <property type="protein sequence ID" value="ONF65656.1"/>
    <property type="molecule type" value="Genomic_DNA"/>
</dbReference>
<dbReference type="Pfam" id="PF06722">
    <property type="entry name" value="EryCIII-like_C"/>
    <property type="match status" value="1"/>
</dbReference>
<feature type="domain" description="Erythromycin biosynthesis protein CIII-like C-terminal" evidence="4">
    <location>
        <begin position="241"/>
        <end position="380"/>
    </location>
</feature>
<evidence type="ECO:0000313" key="7">
    <source>
        <dbReference type="Proteomes" id="UP000076660"/>
    </source>
</evidence>
<dbReference type="InterPro" id="IPR048284">
    <property type="entry name" value="EryCIII-like_N"/>
</dbReference>
<dbReference type="InterPro" id="IPR010610">
    <property type="entry name" value="EryCIII-like_C"/>
</dbReference>
<dbReference type="InterPro" id="IPR050426">
    <property type="entry name" value="Glycosyltransferase_28"/>
</dbReference>
<dbReference type="PANTHER" id="PTHR48050">
    <property type="entry name" value="STEROL 3-BETA-GLUCOSYLTRANSFERASE"/>
    <property type="match status" value="1"/>
</dbReference>
<dbReference type="GO" id="GO:0016758">
    <property type="term" value="F:hexosyltransferase activity"/>
    <property type="evidence" value="ECO:0007669"/>
    <property type="project" value="UniProtKB-ARBA"/>
</dbReference>
<dbReference type="FunFam" id="3.40.50.2000:FF:000072">
    <property type="entry name" value="Glycosyl transferase"/>
    <property type="match status" value="1"/>
</dbReference>
<name>A0A1W2LPT6_9PSEU</name>
<evidence type="ECO:0000256" key="1">
    <source>
        <dbReference type="ARBA" id="ARBA00006962"/>
    </source>
</evidence>
<dbReference type="GO" id="GO:0017000">
    <property type="term" value="P:antibiotic biosynthetic process"/>
    <property type="evidence" value="ECO:0007669"/>
    <property type="project" value="UniProtKB-ARBA"/>
</dbReference>
<sequence length="385" mass="40002">MRLIFTSLVSHGHLYPLLPLAVAARDAGHEVVFATGDDMLTVVEKAGLAVESAGFGMREAFEQVAGPDAPKPNASDAPPESFNPVIGEVFGNVLPRRFVADLTPVLERHRPDLVVYESGNAGGAIAAHLAGIPAIGHGFGRFSPGDVMDVIYGRLAEFTAEVGLPDLDTRSFGDPVVDICPESVQSPEFLAGANRIPLRPVGWAEPGDLPAGVVGRDKSRPLVYLTLGTAFGDEDVLKRAIGGLSRLDADVIVAAGPTVDPAALGEVPGNVRVEVWVPQVELLPHVDLVVHHGGSGTTLGAFGAGLPQLVLPQGADQFTNAEAVVAAGVGVQLIGAEAVEDVIFEQARKLLADETVHGAARRLADEVAAMPSPAEVARRLPGFAG</sequence>
<dbReference type="AlphaFoldDB" id="A0A1W2LPT6"/>